<feature type="domain" description="Response regulatory" evidence="2">
    <location>
        <begin position="53"/>
        <end position="172"/>
    </location>
</feature>
<dbReference type="EMBL" id="LAZR01050924">
    <property type="protein sequence ID" value="KKK86269.1"/>
    <property type="molecule type" value="Genomic_DNA"/>
</dbReference>
<dbReference type="Gene3D" id="3.40.50.2300">
    <property type="match status" value="1"/>
</dbReference>
<feature type="non-terminal residue" evidence="3">
    <location>
        <position position="1"/>
    </location>
</feature>
<comment type="caution">
    <text evidence="3">The sequence shown here is derived from an EMBL/GenBank/DDBJ whole genome shotgun (WGS) entry which is preliminary data.</text>
</comment>
<dbReference type="InterPro" id="IPR011006">
    <property type="entry name" value="CheY-like_superfamily"/>
</dbReference>
<keyword evidence="1" id="KW-0597">Phosphoprotein</keyword>
<sequence>SICKQLLSLMNGSITVESKAGQGSIFTIAFALQTTIQTEEKEHRVADVLTPLTVLLAEDNPINQIVATRLLQHQGCEVSLAVDGEEAVNKASANSYDLILMDCEMPDVDGYEATRQIRQWELEQNKKATPIYALSAHTLIEQVELCYASGMDGHISKPIVPEDLKAILRAVSSREFVPDKHG</sequence>
<dbReference type="AlphaFoldDB" id="A0A0F9B6G7"/>
<reference evidence="3" key="1">
    <citation type="journal article" date="2015" name="Nature">
        <title>Complex archaea that bridge the gap between prokaryotes and eukaryotes.</title>
        <authorList>
            <person name="Spang A."/>
            <person name="Saw J.H."/>
            <person name="Jorgensen S.L."/>
            <person name="Zaremba-Niedzwiedzka K."/>
            <person name="Martijn J."/>
            <person name="Lind A.E."/>
            <person name="van Eijk R."/>
            <person name="Schleper C."/>
            <person name="Guy L."/>
            <person name="Ettema T.J."/>
        </authorList>
    </citation>
    <scope>NUCLEOTIDE SEQUENCE</scope>
</reference>
<evidence type="ECO:0000256" key="1">
    <source>
        <dbReference type="ARBA" id="ARBA00022553"/>
    </source>
</evidence>
<dbReference type="GO" id="GO:0000160">
    <property type="term" value="P:phosphorelay signal transduction system"/>
    <property type="evidence" value="ECO:0007669"/>
    <property type="project" value="UniProtKB-KW"/>
</dbReference>
<accession>A0A0F9B6G7</accession>
<protein>
    <recommendedName>
        <fullName evidence="2">Response regulatory domain-containing protein</fullName>
    </recommendedName>
</protein>
<dbReference type="CDD" id="cd17546">
    <property type="entry name" value="REC_hyHK_CKI1_RcsC-like"/>
    <property type="match status" value="1"/>
</dbReference>
<dbReference type="InterPro" id="IPR001789">
    <property type="entry name" value="Sig_transdc_resp-reg_receiver"/>
</dbReference>
<organism evidence="3">
    <name type="scientific">marine sediment metagenome</name>
    <dbReference type="NCBI Taxonomy" id="412755"/>
    <lineage>
        <taxon>unclassified sequences</taxon>
        <taxon>metagenomes</taxon>
        <taxon>ecological metagenomes</taxon>
    </lineage>
</organism>
<dbReference type="PANTHER" id="PTHR45339:SF3">
    <property type="entry name" value="HISTIDINE KINASE"/>
    <property type="match status" value="1"/>
</dbReference>
<dbReference type="InterPro" id="IPR036890">
    <property type="entry name" value="HATPase_C_sf"/>
</dbReference>
<name>A0A0F9B6G7_9ZZZZ</name>
<dbReference type="SMART" id="SM00448">
    <property type="entry name" value="REC"/>
    <property type="match status" value="1"/>
</dbReference>
<dbReference type="Pfam" id="PF00072">
    <property type="entry name" value="Response_reg"/>
    <property type="match status" value="1"/>
</dbReference>
<dbReference type="SUPFAM" id="SSF55874">
    <property type="entry name" value="ATPase domain of HSP90 chaperone/DNA topoisomerase II/histidine kinase"/>
    <property type="match status" value="1"/>
</dbReference>
<dbReference type="SUPFAM" id="SSF52172">
    <property type="entry name" value="CheY-like"/>
    <property type="match status" value="1"/>
</dbReference>
<dbReference type="PANTHER" id="PTHR45339">
    <property type="entry name" value="HYBRID SIGNAL TRANSDUCTION HISTIDINE KINASE J"/>
    <property type="match status" value="1"/>
</dbReference>
<gene>
    <name evidence="3" type="ORF">LCGC14_2764920</name>
</gene>
<evidence type="ECO:0000313" key="3">
    <source>
        <dbReference type="EMBL" id="KKK86269.1"/>
    </source>
</evidence>
<dbReference type="PROSITE" id="PS50110">
    <property type="entry name" value="RESPONSE_REGULATORY"/>
    <property type="match status" value="1"/>
</dbReference>
<evidence type="ECO:0000259" key="2">
    <source>
        <dbReference type="PROSITE" id="PS50110"/>
    </source>
</evidence>
<dbReference type="Gene3D" id="3.30.565.10">
    <property type="entry name" value="Histidine kinase-like ATPase, C-terminal domain"/>
    <property type="match status" value="1"/>
</dbReference>
<proteinExistence type="predicted"/>